<sequence length="353" mass="38611">MSVMATHESYLVTGGSGLLGQHIVNQLLARKPGANVAVFDLAKPPGFDKDVRVFTGDITDRHALETAVKESKATCIFHTIAVLPGPPREVHLKINVGGTENVISVALAQGVQKLVYTSSASVVSDGHDQAGIDETVPYPSVPFDYYNETKAIAEQSVLSANGRSGLATASLRVAGLFGPGDRLTVPSFMNVLVTGRTGVQIGNNTNLFDWTYIENAAYAHILAADRLSPSHPKFSQVAGQAFFISNDDPRPYWDFPRALWKAAGHTPESITVLPQPVAMVIAVIMEFFCWLMGREAVLTRFRVTYVCMTRWCNISKAKEALDYEPPVTLAEGIRRSVEFWQKYQAPPPFKKSQ</sequence>
<organism evidence="1 2">
    <name type="scientific">Irpex rosettiformis</name>
    <dbReference type="NCBI Taxonomy" id="378272"/>
    <lineage>
        <taxon>Eukaryota</taxon>
        <taxon>Fungi</taxon>
        <taxon>Dikarya</taxon>
        <taxon>Basidiomycota</taxon>
        <taxon>Agaricomycotina</taxon>
        <taxon>Agaricomycetes</taxon>
        <taxon>Polyporales</taxon>
        <taxon>Irpicaceae</taxon>
        <taxon>Irpex</taxon>
    </lineage>
</organism>
<gene>
    <name evidence="1" type="ORF">BDY19DRAFT_920723</name>
</gene>
<name>A0ACB8UIY6_9APHY</name>
<evidence type="ECO:0000313" key="2">
    <source>
        <dbReference type="Proteomes" id="UP001055072"/>
    </source>
</evidence>
<protein>
    <submittedName>
        <fullName evidence="1">3-beta hydroxysteroid dehydrogenase/isomerase family-domain-containing protein</fullName>
    </submittedName>
</protein>
<evidence type="ECO:0000313" key="1">
    <source>
        <dbReference type="EMBL" id="KAI0094080.1"/>
    </source>
</evidence>
<dbReference type="Proteomes" id="UP001055072">
    <property type="component" value="Unassembled WGS sequence"/>
</dbReference>
<dbReference type="EMBL" id="MU274901">
    <property type="protein sequence ID" value="KAI0094080.1"/>
    <property type="molecule type" value="Genomic_DNA"/>
</dbReference>
<keyword evidence="2" id="KW-1185">Reference proteome</keyword>
<accession>A0ACB8UIY6</accession>
<proteinExistence type="predicted"/>
<comment type="caution">
    <text evidence="1">The sequence shown here is derived from an EMBL/GenBank/DDBJ whole genome shotgun (WGS) entry which is preliminary data.</text>
</comment>
<reference evidence="1" key="1">
    <citation type="journal article" date="2021" name="Environ. Microbiol.">
        <title>Gene family expansions and transcriptome signatures uncover fungal adaptations to wood decay.</title>
        <authorList>
            <person name="Hage H."/>
            <person name="Miyauchi S."/>
            <person name="Viragh M."/>
            <person name="Drula E."/>
            <person name="Min B."/>
            <person name="Chaduli D."/>
            <person name="Navarro D."/>
            <person name="Favel A."/>
            <person name="Norest M."/>
            <person name="Lesage-Meessen L."/>
            <person name="Balint B."/>
            <person name="Merenyi Z."/>
            <person name="de Eugenio L."/>
            <person name="Morin E."/>
            <person name="Martinez A.T."/>
            <person name="Baldrian P."/>
            <person name="Stursova M."/>
            <person name="Martinez M.J."/>
            <person name="Novotny C."/>
            <person name="Magnuson J.K."/>
            <person name="Spatafora J.W."/>
            <person name="Maurice S."/>
            <person name="Pangilinan J."/>
            <person name="Andreopoulos W."/>
            <person name="LaButti K."/>
            <person name="Hundley H."/>
            <person name="Na H."/>
            <person name="Kuo A."/>
            <person name="Barry K."/>
            <person name="Lipzen A."/>
            <person name="Henrissat B."/>
            <person name="Riley R."/>
            <person name="Ahrendt S."/>
            <person name="Nagy L.G."/>
            <person name="Grigoriev I.V."/>
            <person name="Martin F."/>
            <person name="Rosso M.N."/>
        </authorList>
    </citation>
    <scope>NUCLEOTIDE SEQUENCE</scope>
    <source>
        <strain evidence="1">CBS 384.51</strain>
    </source>
</reference>